<proteinExistence type="predicted"/>
<dbReference type="Proteomes" id="UP001501195">
    <property type="component" value="Unassembled WGS sequence"/>
</dbReference>
<feature type="DNA-binding region" description="H-T-H motif" evidence="4">
    <location>
        <begin position="57"/>
        <end position="76"/>
    </location>
</feature>
<name>A0ABP9HY94_9ACTN</name>
<comment type="caution">
    <text evidence="7">The sequence shown here is derived from an EMBL/GenBank/DDBJ whole genome shotgun (WGS) entry which is preliminary data.</text>
</comment>
<keyword evidence="8" id="KW-1185">Reference proteome</keyword>
<feature type="domain" description="HTH tetR-type" evidence="6">
    <location>
        <begin position="34"/>
        <end position="94"/>
    </location>
</feature>
<dbReference type="PANTHER" id="PTHR30055:SF234">
    <property type="entry name" value="HTH-TYPE TRANSCRIPTIONAL REGULATOR BETI"/>
    <property type="match status" value="1"/>
</dbReference>
<evidence type="ECO:0000256" key="1">
    <source>
        <dbReference type="ARBA" id="ARBA00023015"/>
    </source>
</evidence>
<dbReference type="InterPro" id="IPR009057">
    <property type="entry name" value="Homeodomain-like_sf"/>
</dbReference>
<evidence type="ECO:0000256" key="3">
    <source>
        <dbReference type="ARBA" id="ARBA00023163"/>
    </source>
</evidence>
<keyword evidence="2 4" id="KW-0238">DNA-binding</keyword>
<evidence type="ECO:0000256" key="2">
    <source>
        <dbReference type="ARBA" id="ARBA00023125"/>
    </source>
</evidence>
<sequence length="229" mass="24646">MDMSNVANESAPAKEVSARPRRRYDSTRRAEQAAETRRRIVEAAAGCFAELGYARTTLAVIARRAGVSPESVGAAGPKRDLLIAAFSHAFAGVETAGPLSAQEPWAGVLQADPPELAGRIADVVLAGQQAGIAMWRTVSAAATEDPGLGELYAGLARRRRADNLAAAQVLADRGLLRPERSVQQHADTMALLNGFDPYQLYVLDFGWSPQQLRQWYVDTLRQLVLAPPA</sequence>
<dbReference type="SUPFAM" id="SSF46689">
    <property type="entry name" value="Homeodomain-like"/>
    <property type="match status" value="1"/>
</dbReference>
<keyword evidence="3" id="KW-0804">Transcription</keyword>
<gene>
    <name evidence="7" type="ORF">GCM10023225_22730</name>
</gene>
<evidence type="ECO:0000256" key="4">
    <source>
        <dbReference type="PROSITE-ProRule" id="PRU00335"/>
    </source>
</evidence>
<dbReference type="InterPro" id="IPR050109">
    <property type="entry name" value="HTH-type_TetR-like_transc_reg"/>
</dbReference>
<evidence type="ECO:0000313" key="7">
    <source>
        <dbReference type="EMBL" id="GAA4982293.1"/>
    </source>
</evidence>
<accession>A0ABP9HY94</accession>
<dbReference type="Pfam" id="PF00440">
    <property type="entry name" value="TetR_N"/>
    <property type="match status" value="1"/>
</dbReference>
<reference evidence="8" key="1">
    <citation type="journal article" date="2019" name="Int. J. Syst. Evol. Microbiol.">
        <title>The Global Catalogue of Microorganisms (GCM) 10K type strain sequencing project: providing services to taxonomists for standard genome sequencing and annotation.</title>
        <authorList>
            <consortium name="The Broad Institute Genomics Platform"/>
            <consortium name="The Broad Institute Genome Sequencing Center for Infectious Disease"/>
            <person name="Wu L."/>
            <person name="Ma J."/>
        </authorList>
    </citation>
    <scope>NUCLEOTIDE SEQUENCE [LARGE SCALE GENOMIC DNA]</scope>
    <source>
        <strain evidence="8">JCM 18126</strain>
    </source>
</reference>
<dbReference type="Gene3D" id="1.10.357.10">
    <property type="entry name" value="Tetracycline Repressor, domain 2"/>
    <property type="match status" value="1"/>
</dbReference>
<dbReference type="PANTHER" id="PTHR30055">
    <property type="entry name" value="HTH-TYPE TRANSCRIPTIONAL REGULATOR RUTR"/>
    <property type="match status" value="1"/>
</dbReference>
<feature type="compositionally biased region" description="Basic and acidic residues" evidence="5">
    <location>
        <begin position="23"/>
        <end position="33"/>
    </location>
</feature>
<evidence type="ECO:0000313" key="8">
    <source>
        <dbReference type="Proteomes" id="UP001501195"/>
    </source>
</evidence>
<evidence type="ECO:0000256" key="5">
    <source>
        <dbReference type="SAM" id="MobiDB-lite"/>
    </source>
</evidence>
<protein>
    <submittedName>
        <fullName evidence="7">Helix-turn-helix domain-containing protein</fullName>
    </submittedName>
</protein>
<dbReference type="InterPro" id="IPR001647">
    <property type="entry name" value="HTH_TetR"/>
</dbReference>
<dbReference type="EMBL" id="BAABIL010000334">
    <property type="protein sequence ID" value="GAA4982293.1"/>
    <property type="molecule type" value="Genomic_DNA"/>
</dbReference>
<dbReference type="PROSITE" id="PS50977">
    <property type="entry name" value="HTH_TETR_2"/>
    <property type="match status" value="1"/>
</dbReference>
<keyword evidence="1" id="KW-0805">Transcription regulation</keyword>
<evidence type="ECO:0000259" key="6">
    <source>
        <dbReference type="PROSITE" id="PS50977"/>
    </source>
</evidence>
<feature type="region of interest" description="Disordered" evidence="5">
    <location>
        <begin position="1"/>
        <end position="33"/>
    </location>
</feature>
<organism evidence="7 8">
    <name type="scientific">Kineococcus glutinatus</name>
    <dbReference type="NCBI Taxonomy" id="1070872"/>
    <lineage>
        <taxon>Bacteria</taxon>
        <taxon>Bacillati</taxon>
        <taxon>Actinomycetota</taxon>
        <taxon>Actinomycetes</taxon>
        <taxon>Kineosporiales</taxon>
        <taxon>Kineosporiaceae</taxon>
        <taxon>Kineococcus</taxon>
    </lineage>
</organism>